<comment type="subcellular location">
    <subcellularLocation>
        <location evidence="1">Secreted</location>
    </subcellularLocation>
</comment>
<keyword evidence="3" id="KW-0732">Signal</keyword>
<keyword evidence="8" id="KW-1185">Reference proteome</keyword>
<dbReference type="AlphaFoldDB" id="A0A8B6EN08"/>
<accession>A0A8B6EN08</accession>
<dbReference type="PANTHER" id="PTHR22906">
    <property type="entry name" value="PROPERDIN"/>
    <property type="match status" value="1"/>
</dbReference>
<sequence>MTCGNGMIYRNRTCNNPSPSDGGKNCQGVDNESSVCNLGDCPVDGHWGLWSSVRCSVTCEKKTMFLGKMSQIVKRCRQKQKNRWRMEESKKIEKEEYHEVKKQR</sequence>
<name>A0A8B6EN08_MYTGA</name>
<proteinExistence type="predicted"/>
<dbReference type="Pfam" id="PF00090">
    <property type="entry name" value="TSP_1"/>
    <property type="match status" value="1"/>
</dbReference>
<dbReference type="Proteomes" id="UP000596742">
    <property type="component" value="Unassembled WGS sequence"/>
</dbReference>
<dbReference type="PROSITE" id="PS50092">
    <property type="entry name" value="TSP1"/>
    <property type="match status" value="1"/>
</dbReference>
<dbReference type="InterPro" id="IPR000884">
    <property type="entry name" value="TSP1_rpt"/>
</dbReference>
<evidence type="ECO:0000256" key="1">
    <source>
        <dbReference type="ARBA" id="ARBA00004613"/>
    </source>
</evidence>
<evidence type="ECO:0000256" key="6">
    <source>
        <dbReference type="SAM" id="MobiDB-lite"/>
    </source>
</evidence>
<protein>
    <submittedName>
        <fullName evidence="7">Uncharacterized protein</fullName>
    </submittedName>
</protein>
<reference evidence="7" key="1">
    <citation type="submission" date="2018-11" db="EMBL/GenBank/DDBJ databases">
        <authorList>
            <person name="Alioto T."/>
            <person name="Alioto T."/>
        </authorList>
    </citation>
    <scope>NUCLEOTIDE SEQUENCE</scope>
</reference>
<evidence type="ECO:0000256" key="3">
    <source>
        <dbReference type="ARBA" id="ARBA00022729"/>
    </source>
</evidence>
<keyword evidence="4" id="KW-0677">Repeat</keyword>
<feature type="region of interest" description="Disordered" evidence="6">
    <location>
        <begin position="84"/>
        <end position="104"/>
    </location>
</feature>
<keyword evidence="2" id="KW-0964">Secreted</keyword>
<dbReference type="OrthoDB" id="446173at2759"/>
<evidence type="ECO:0000256" key="5">
    <source>
        <dbReference type="ARBA" id="ARBA00023157"/>
    </source>
</evidence>
<dbReference type="EMBL" id="UYJE01005439">
    <property type="protein sequence ID" value="VDI37388.1"/>
    <property type="molecule type" value="Genomic_DNA"/>
</dbReference>
<dbReference type="InterPro" id="IPR052065">
    <property type="entry name" value="Compl_asym_regulator"/>
</dbReference>
<dbReference type="PANTHER" id="PTHR22906:SF43">
    <property type="entry name" value="PROPERDIN"/>
    <property type="match status" value="1"/>
</dbReference>
<keyword evidence="5" id="KW-1015">Disulfide bond</keyword>
<gene>
    <name evidence="7" type="ORF">MGAL_10B030396</name>
</gene>
<organism evidence="7 8">
    <name type="scientific">Mytilus galloprovincialis</name>
    <name type="common">Mediterranean mussel</name>
    <dbReference type="NCBI Taxonomy" id="29158"/>
    <lineage>
        <taxon>Eukaryota</taxon>
        <taxon>Metazoa</taxon>
        <taxon>Spiralia</taxon>
        <taxon>Lophotrochozoa</taxon>
        <taxon>Mollusca</taxon>
        <taxon>Bivalvia</taxon>
        <taxon>Autobranchia</taxon>
        <taxon>Pteriomorphia</taxon>
        <taxon>Mytilida</taxon>
        <taxon>Mytiloidea</taxon>
        <taxon>Mytilidae</taxon>
        <taxon>Mytilinae</taxon>
        <taxon>Mytilus</taxon>
    </lineage>
</organism>
<evidence type="ECO:0000256" key="2">
    <source>
        <dbReference type="ARBA" id="ARBA00022525"/>
    </source>
</evidence>
<dbReference type="SUPFAM" id="SSF82895">
    <property type="entry name" value="TSP-1 type 1 repeat"/>
    <property type="match status" value="1"/>
</dbReference>
<dbReference type="Gene3D" id="2.20.100.10">
    <property type="entry name" value="Thrombospondin type-1 (TSP1) repeat"/>
    <property type="match status" value="1"/>
</dbReference>
<dbReference type="InterPro" id="IPR036383">
    <property type="entry name" value="TSP1_rpt_sf"/>
</dbReference>
<comment type="caution">
    <text evidence="7">The sequence shown here is derived from an EMBL/GenBank/DDBJ whole genome shotgun (WGS) entry which is preliminary data.</text>
</comment>
<evidence type="ECO:0000313" key="8">
    <source>
        <dbReference type="Proteomes" id="UP000596742"/>
    </source>
</evidence>
<evidence type="ECO:0000256" key="4">
    <source>
        <dbReference type="ARBA" id="ARBA00022737"/>
    </source>
</evidence>
<evidence type="ECO:0000313" key="7">
    <source>
        <dbReference type="EMBL" id="VDI37388.1"/>
    </source>
</evidence>